<proteinExistence type="predicted"/>
<reference evidence="2" key="1">
    <citation type="journal article" date="2019" name="Int. J. Syst. Evol. Microbiol.">
        <title>The Global Catalogue of Microorganisms (GCM) 10K type strain sequencing project: providing services to taxonomists for standard genome sequencing and annotation.</title>
        <authorList>
            <consortium name="The Broad Institute Genomics Platform"/>
            <consortium name="The Broad Institute Genome Sequencing Center for Infectious Disease"/>
            <person name="Wu L."/>
            <person name="Ma J."/>
        </authorList>
    </citation>
    <scope>NUCLEOTIDE SEQUENCE [LARGE SCALE GENOMIC DNA]</scope>
    <source>
        <strain evidence="2">CCUG 54781</strain>
    </source>
</reference>
<dbReference type="EMBL" id="JBHTCR010000019">
    <property type="protein sequence ID" value="MFC7348959.1"/>
    <property type="molecule type" value="Genomic_DNA"/>
</dbReference>
<dbReference type="Proteomes" id="UP001596550">
    <property type="component" value="Unassembled WGS sequence"/>
</dbReference>
<accession>A0ABW2M277</accession>
<evidence type="ECO:0000313" key="2">
    <source>
        <dbReference type="Proteomes" id="UP001596550"/>
    </source>
</evidence>
<evidence type="ECO:0000313" key="1">
    <source>
        <dbReference type="EMBL" id="MFC7348959.1"/>
    </source>
</evidence>
<keyword evidence="2" id="KW-1185">Reference proteome</keyword>
<organism evidence="1 2">
    <name type="scientific">Chryseobacterium zhengzhouense</name>
    <dbReference type="NCBI Taxonomy" id="1636086"/>
    <lineage>
        <taxon>Bacteria</taxon>
        <taxon>Pseudomonadati</taxon>
        <taxon>Bacteroidota</taxon>
        <taxon>Flavobacteriia</taxon>
        <taxon>Flavobacteriales</taxon>
        <taxon>Weeksellaceae</taxon>
        <taxon>Chryseobacterium group</taxon>
        <taxon>Chryseobacterium</taxon>
    </lineage>
</organism>
<name>A0ABW2M277_9FLAO</name>
<gene>
    <name evidence="1" type="ORF">ACFQO9_19755</name>
</gene>
<sequence>MTTFDMKAKAEYYILTDDDTLKAFELHLAKEEVNELYKILQNNKDPR</sequence>
<comment type="caution">
    <text evidence="1">The sequence shown here is derived from an EMBL/GenBank/DDBJ whole genome shotgun (WGS) entry which is preliminary data.</text>
</comment>
<protein>
    <submittedName>
        <fullName evidence="1">Uncharacterized protein</fullName>
    </submittedName>
</protein>